<keyword evidence="4" id="KW-1133">Transmembrane helix</keyword>
<protein>
    <recommendedName>
        <fullName evidence="7">Tetratricopeptide repeat protein</fullName>
    </recommendedName>
</protein>
<dbReference type="AlphaFoldDB" id="A0A856MFE7"/>
<dbReference type="InterPro" id="IPR051685">
    <property type="entry name" value="Ycf3/AcsC/BcsC/TPR_MFPF"/>
</dbReference>
<dbReference type="SUPFAM" id="SSF81901">
    <property type="entry name" value="HCP-like"/>
    <property type="match status" value="1"/>
</dbReference>
<dbReference type="Pfam" id="PF13432">
    <property type="entry name" value="TPR_16"/>
    <property type="match status" value="2"/>
</dbReference>
<keyword evidence="1" id="KW-0677">Repeat</keyword>
<dbReference type="SUPFAM" id="SSF48452">
    <property type="entry name" value="TPR-like"/>
    <property type="match status" value="1"/>
</dbReference>
<dbReference type="Proteomes" id="UP000503129">
    <property type="component" value="Chromosome"/>
</dbReference>
<evidence type="ECO:0000256" key="2">
    <source>
        <dbReference type="ARBA" id="ARBA00022803"/>
    </source>
</evidence>
<evidence type="ECO:0000313" key="5">
    <source>
        <dbReference type="EMBL" id="QDL07686.1"/>
    </source>
</evidence>
<dbReference type="InterPro" id="IPR011990">
    <property type="entry name" value="TPR-like_helical_dom_sf"/>
</dbReference>
<gene>
    <name evidence="5" type="ORF">DP114_07045</name>
</gene>
<dbReference type="EMBL" id="CP030118">
    <property type="protein sequence ID" value="QDL07686.1"/>
    <property type="molecule type" value="Genomic_DNA"/>
</dbReference>
<dbReference type="PROSITE" id="PS50005">
    <property type="entry name" value="TPR"/>
    <property type="match status" value="4"/>
</dbReference>
<dbReference type="Pfam" id="PF14559">
    <property type="entry name" value="TPR_19"/>
    <property type="match status" value="1"/>
</dbReference>
<accession>A0A856MFE7</accession>
<feature type="repeat" description="TPR" evidence="3">
    <location>
        <begin position="60"/>
        <end position="93"/>
    </location>
</feature>
<feature type="repeat" description="TPR" evidence="3">
    <location>
        <begin position="656"/>
        <end position="689"/>
    </location>
</feature>
<feature type="transmembrane region" description="Helical" evidence="4">
    <location>
        <begin position="27"/>
        <end position="44"/>
    </location>
</feature>
<dbReference type="KEGG" id="bsen:DP114_07045"/>
<feature type="repeat" description="TPR" evidence="3">
    <location>
        <begin position="690"/>
        <end position="723"/>
    </location>
</feature>
<dbReference type="RefSeq" id="WP_171975762.1">
    <property type="nucleotide sequence ID" value="NZ_CAWOXK010000001.1"/>
</dbReference>
<dbReference type="SMART" id="SM00028">
    <property type="entry name" value="TPR"/>
    <property type="match status" value="6"/>
</dbReference>
<evidence type="ECO:0000313" key="6">
    <source>
        <dbReference type="Proteomes" id="UP000503129"/>
    </source>
</evidence>
<dbReference type="InterPro" id="IPR019734">
    <property type="entry name" value="TPR_rpt"/>
</dbReference>
<dbReference type="Gene3D" id="1.25.40.10">
    <property type="entry name" value="Tetratricopeptide repeat domain"/>
    <property type="match status" value="4"/>
</dbReference>
<reference evidence="5 6" key="1">
    <citation type="submission" date="2018-06" db="EMBL/GenBank/DDBJ databases">
        <title>Comparative genomics of Brasilonema spp. strains.</title>
        <authorList>
            <person name="Alvarenga D.O."/>
            <person name="Fiore M.F."/>
            <person name="Varani A.M."/>
        </authorList>
    </citation>
    <scope>NUCLEOTIDE SEQUENCE [LARGE SCALE GENOMIC DNA]</scope>
    <source>
        <strain evidence="5 6">CENA114</strain>
    </source>
</reference>
<evidence type="ECO:0008006" key="7">
    <source>
        <dbReference type="Google" id="ProtNLM"/>
    </source>
</evidence>
<organism evidence="5 6">
    <name type="scientific">Brasilonema sennae CENA114</name>
    <dbReference type="NCBI Taxonomy" id="415709"/>
    <lineage>
        <taxon>Bacteria</taxon>
        <taxon>Bacillati</taxon>
        <taxon>Cyanobacteriota</taxon>
        <taxon>Cyanophyceae</taxon>
        <taxon>Nostocales</taxon>
        <taxon>Scytonemataceae</taxon>
        <taxon>Brasilonema</taxon>
        <taxon>Bromeliae group (in: Brasilonema)</taxon>
    </lineage>
</organism>
<proteinExistence type="predicted"/>
<keyword evidence="2 3" id="KW-0802">TPR repeat</keyword>
<name>A0A856MFE7_9CYAN</name>
<dbReference type="PANTHER" id="PTHR44943:SF8">
    <property type="entry name" value="TPR REPEAT-CONTAINING PROTEIN MJ0263"/>
    <property type="match status" value="1"/>
</dbReference>
<evidence type="ECO:0000256" key="4">
    <source>
        <dbReference type="SAM" id="Phobius"/>
    </source>
</evidence>
<keyword evidence="4" id="KW-0472">Membrane</keyword>
<evidence type="ECO:0000256" key="3">
    <source>
        <dbReference type="PROSITE-ProRule" id="PRU00339"/>
    </source>
</evidence>
<dbReference type="PANTHER" id="PTHR44943">
    <property type="entry name" value="CELLULOSE SYNTHASE OPERON PROTEIN C"/>
    <property type="match status" value="1"/>
</dbReference>
<evidence type="ECO:0000256" key="1">
    <source>
        <dbReference type="ARBA" id="ARBA00022737"/>
    </source>
</evidence>
<sequence>MSQKHKRKTNPCSNVGTSVQDIRTKSLSGLIVITASLSILSYVFNVPLLNNIAPAQAQKSSSAVQRGYNLLKKGWVNDAIKAFGQAIKQNPQSSQAKIGLAISYNRAGRITEAWDAYQQVLAQDPNNQSALKIVGIMGTYRPEWQVRGIEALNTLLNTNPNDAQARSYRALLYTYQGKVNESLADYQIVLEKNPTSETILGAAQAYSYSRNYQKALELFNRYRVAGKPITGFAAVAYASTLRETGNPKAAVQVLEGQLQSSKSLDKLAIETRSELAKAYVANQQSQQAFAVLEPIKNRPEAILPLARSLNEIRSSSNNPAIAQQVATLYRQAIANSPNPSPALLRETADVFTGLPQGEQTALQLYRQVAPQFPNDKSLVVRQLVLENKLGQLGKSDLKRRLVAEVNPLPSDQAQLQQIALALSDVDAPDPELLPLYQTLSPRVNVPFLNFRIAQIYLQQNDTSNARQALAAYTATPEGAKSLAPQLLAAEIERREGNLEASAQRFQAVLTTKSGGDDITDGALRGLAGVRIQQKRFDEALTAYDQLIIRQPQNLTTQLGRTSIAYQAKKISEQEANAVLSNWLATQPATNAPPELFSLVGTLPAQPQREPLYNYLAQVDPSYLPVQLRLVQVIAKRNPTQAQARVKQLIARLPKDANTYQLQGDLARAIGDLDLAGKAYENILAQQPDNIDALAALGGIRFEQRRFDSARQIYSQVVAQKPQDKDARRALAGLSAIADQPLTALTQLEQLEVEQISQGASDAEVSRQRQQIQEDFLQRRGFQPSWENYERRGK</sequence>
<keyword evidence="6" id="KW-1185">Reference proteome</keyword>
<feature type="repeat" description="TPR" evidence="3">
    <location>
        <begin position="94"/>
        <end position="127"/>
    </location>
</feature>
<keyword evidence="4" id="KW-0812">Transmembrane</keyword>